<dbReference type="InterPro" id="IPR038078">
    <property type="entry name" value="PhoU-like_sf"/>
</dbReference>
<feature type="transmembrane region" description="Helical" evidence="6">
    <location>
        <begin position="283"/>
        <end position="301"/>
    </location>
</feature>
<feature type="transmembrane region" description="Helical" evidence="6">
    <location>
        <begin position="243"/>
        <end position="263"/>
    </location>
</feature>
<proteinExistence type="predicted"/>
<name>A0ABU8PF29_9HYPH</name>
<evidence type="ECO:0000256" key="2">
    <source>
        <dbReference type="ARBA" id="ARBA00022475"/>
    </source>
</evidence>
<dbReference type="Proteomes" id="UP001375812">
    <property type="component" value="Unassembled WGS sequence"/>
</dbReference>
<dbReference type="InterPro" id="IPR026022">
    <property type="entry name" value="PhoU_dom"/>
</dbReference>
<evidence type="ECO:0000256" key="4">
    <source>
        <dbReference type="ARBA" id="ARBA00022989"/>
    </source>
</evidence>
<dbReference type="PANTHER" id="PTHR10010:SF46">
    <property type="entry name" value="SODIUM-DEPENDENT PHOSPHATE TRANSPORT PROTEIN 2B"/>
    <property type="match status" value="1"/>
</dbReference>
<evidence type="ECO:0000259" key="7">
    <source>
        <dbReference type="Pfam" id="PF01895"/>
    </source>
</evidence>
<dbReference type="InterPro" id="IPR003841">
    <property type="entry name" value="Na/Pi_transpt"/>
</dbReference>
<dbReference type="PANTHER" id="PTHR10010">
    <property type="entry name" value="SOLUTE CARRIER FAMILY 34 SODIUM PHOSPHATE , MEMBER 2-RELATED"/>
    <property type="match status" value="1"/>
</dbReference>
<feature type="transmembrane region" description="Helical" evidence="6">
    <location>
        <begin position="211"/>
        <end position="231"/>
    </location>
</feature>
<gene>
    <name evidence="8" type="ORF">WH297_14085</name>
</gene>
<keyword evidence="4 6" id="KW-1133">Transmembrane helix</keyword>
<keyword evidence="3 6" id="KW-0812">Transmembrane</keyword>
<organism evidence="8 9">
    <name type="scientific">Ochrobactrum vermis</name>
    <dbReference type="NCBI Taxonomy" id="1827297"/>
    <lineage>
        <taxon>Bacteria</taxon>
        <taxon>Pseudomonadati</taxon>
        <taxon>Pseudomonadota</taxon>
        <taxon>Alphaproteobacteria</taxon>
        <taxon>Hyphomicrobiales</taxon>
        <taxon>Brucellaceae</taxon>
        <taxon>Brucella/Ochrobactrum group</taxon>
        <taxon>Ochrobactrum</taxon>
    </lineage>
</organism>
<sequence length="565" mass="62123">MNGSLVLLHLAGAVALLLWATRMVRTGVERAYGDRLRRRLRNQMQNPLLSVAFGLALAIALQSSTAVTLLVGSFVGSGFVSGVAGLMAVRGGELGSALVVKILSYDLTLLVPLCLVIGTGIFMTTERRDWRQIGRILVGIGLLIMSLEMTGQATEPLRQSELLPVIVDYLSGDPITAYLLAALMTWLFHSSVAAVILLTTFASRGLIQPELAVVMVLGVNLGSSIIAPILTRHAPPETRVVPLGNLLMRGAGSLIMLVLYQTFKPSVAFLGADPVSQVVNAHILFNVIVMIAGIPLSGLVLRATEALVNLNAGKNAPAAQQPIEIEQYSALDTAVLDRPSQALANATREVVGVCDTIEVMLRRIIELYEKPDQLRIDELEALDDRVDKRHAAIKLYLTRLATHEMTDFESLRMQELLGACVKLEQVGDIIVRNMLVHVQKKMDHKLEFTEEGWTELSHFHAMVLANAHMAFNVIVSRDGRTARQLVQEKDRLRELEKQTSLRHFTRLREGATRSLETSTIHLDTIRDLKQINSLLASMAYPVLEEQGLLSDTRLKTVRQVGQLQD</sequence>
<feature type="transmembrane region" description="Helical" evidence="6">
    <location>
        <begin position="175"/>
        <end position="199"/>
    </location>
</feature>
<evidence type="ECO:0000256" key="6">
    <source>
        <dbReference type="SAM" id="Phobius"/>
    </source>
</evidence>
<keyword evidence="5 6" id="KW-0472">Membrane</keyword>
<dbReference type="Pfam" id="PF02690">
    <property type="entry name" value="Na_Pi_cotrans"/>
    <property type="match status" value="2"/>
</dbReference>
<dbReference type="Pfam" id="PF01895">
    <property type="entry name" value="PhoU"/>
    <property type="match status" value="2"/>
</dbReference>
<feature type="transmembrane region" description="Helical" evidence="6">
    <location>
        <begin position="102"/>
        <end position="124"/>
    </location>
</feature>
<keyword evidence="2" id="KW-1003">Cell membrane</keyword>
<evidence type="ECO:0000256" key="1">
    <source>
        <dbReference type="ARBA" id="ARBA00004651"/>
    </source>
</evidence>
<protein>
    <submittedName>
        <fullName evidence="8">Na/Pi cotransporter family protein</fullName>
    </submittedName>
</protein>
<reference evidence="8 9" key="1">
    <citation type="submission" date="2023-12" db="EMBL/GenBank/DDBJ databases">
        <title>Gut-associated functions are favored during microbiome assembly across C. elegans life.</title>
        <authorList>
            <person name="Zimmermann J."/>
        </authorList>
    </citation>
    <scope>NUCLEOTIDE SEQUENCE [LARGE SCALE GENOMIC DNA]</scope>
    <source>
        <strain evidence="8 9">MYb71</strain>
    </source>
</reference>
<keyword evidence="9" id="KW-1185">Reference proteome</keyword>
<evidence type="ECO:0000256" key="5">
    <source>
        <dbReference type="ARBA" id="ARBA00023136"/>
    </source>
</evidence>
<feature type="domain" description="PhoU" evidence="7">
    <location>
        <begin position="457"/>
        <end position="539"/>
    </location>
</feature>
<comment type="subcellular location">
    <subcellularLocation>
        <location evidence="1">Cell membrane</location>
        <topology evidence="1">Multi-pass membrane protein</topology>
    </subcellularLocation>
</comment>
<dbReference type="EMBL" id="JBBGZH010000002">
    <property type="protein sequence ID" value="MEJ5020856.1"/>
    <property type="molecule type" value="Genomic_DNA"/>
</dbReference>
<dbReference type="RefSeq" id="WP_105543358.1">
    <property type="nucleotide sequence ID" value="NZ_JBBGZH010000002.1"/>
</dbReference>
<feature type="domain" description="PhoU" evidence="7">
    <location>
        <begin position="354"/>
        <end position="432"/>
    </location>
</feature>
<evidence type="ECO:0000313" key="8">
    <source>
        <dbReference type="EMBL" id="MEJ5020856.1"/>
    </source>
</evidence>
<comment type="caution">
    <text evidence="8">The sequence shown here is derived from an EMBL/GenBank/DDBJ whole genome shotgun (WGS) entry which is preliminary data.</text>
</comment>
<evidence type="ECO:0000256" key="3">
    <source>
        <dbReference type="ARBA" id="ARBA00022692"/>
    </source>
</evidence>
<evidence type="ECO:0000313" key="9">
    <source>
        <dbReference type="Proteomes" id="UP001375812"/>
    </source>
</evidence>
<feature type="transmembrane region" description="Helical" evidence="6">
    <location>
        <begin position="44"/>
        <end position="61"/>
    </location>
</feature>
<accession>A0ABU8PF29</accession>
<dbReference type="Gene3D" id="1.20.58.220">
    <property type="entry name" value="Phosphate transport system protein phou homolog 2, domain 2"/>
    <property type="match status" value="1"/>
</dbReference>
<dbReference type="SUPFAM" id="SSF109755">
    <property type="entry name" value="PhoU-like"/>
    <property type="match status" value="1"/>
</dbReference>
<feature type="transmembrane region" description="Helical" evidence="6">
    <location>
        <begin position="136"/>
        <end position="155"/>
    </location>
</feature>